<dbReference type="STRING" id="56216.A0A1A6HH45"/>
<dbReference type="GO" id="GO:0016192">
    <property type="term" value="P:vesicle-mediated transport"/>
    <property type="evidence" value="ECO:0007669"/>
    <property type="project" value="InterPro"/>
</dbReference>
<name>A0A1A6HH45_NEOLE</name>
<sequence>MSALNGPRFSYLTGYQITALKMTWKISICEEVTSGQACQLCSGALSSRYPKEISGIVTQKLPKRSHGIHCKHKLVHHESTHAGGSPVGTTTATTWSSLKLSPVKVTFTHHGHIYMETNFAHKALHCVTDFAAQFNKNSFDIIPSTFLAMILH</sequence>
<gene>
    <name evidence="1" type="ORF">A6R68_19728</name>
</gene>
<keyword evidence="2" id="KW-1185">Reference proteome</keyword>
<dbReference type="EMBL" id="LZPO01027733">
    <property type="protein sequence ID" value="OBS77883.1"/>
    <property type="molecule type" value="Genomic_DNA"/>
</dbReference>
<dbReference type="Gene3D" id="2.60.40.1150">
    <property type="match status" value="1"/>
</dbReference>
<protein>
    <submittedName>
        <fullName evidence="1">Uncharacterized protein</fullName>
    </submittedName>
</protein>
<dbReference type="GO" id="GO:0006886">
    <property type="term" value="P:intracellular protein transport"/>
    <property type="evidence" value="ECO:0007669"/>
    <property type="project" value="InterPro"/>
</dbReference>
<organism evidence="1 2">
    <name type="scientific">Neotoma lepida</name>
    <name type="common">Desert woodrat</name>
    <dbReference type="NCBI Taxonomy" id="56216"/>
    <lineage>
        <taxon>Eukaryota</taxon>
        <taxon>Metazoa</taxon>
        <taxon>Chordata</taxon>
        <taxon>Craniata</taxon>
        <taxon>Vertebrata</taxon>
        <taxon>Euteleostomi</taxon>
        <taxon>Mammalia</taxon>
        <taxon>Eutheria</taxon>
        <taxon>Euarchontoglires</taxon>
        <taxon>Glires</taxon>
        <taxon>Rodentia</taxon>
        <taxon>Myomorpha</taxon>
        <taxon>Muroidea</taxon>
        <taxon>Cricetidae</taxon>
        <taxon>Neotominae</taxon>
        <taxon>Neotoma</taxon>
    </lineage>
</organism>
<evidence type="ECO:0000313" key="2">
    <source>
        <dbReference type="Proteomes" id="UP000092124"/>
    </source>
</evidence>
<comment type="caution">
    <text evidence="1">The sequence shown here is derived from an EMBL/GenBank/DDBJ whole genome shotgun (WGS) entry which is preliminary data.</text>
</comment>
<dbReference type="InterPro" id="IPR013037">
    <property type="entry name" value="Clathrin_b-adaptin_app_Ig-like"/>
</dbReference>
<reference evidence="1 2" key="1">
    <citation type="submission" date="2016-06" db="EMBL/GenBank/DDBJ databases">
        <title>The Draft Genome Sequence and Annotation of the Desert Woodrat Neotoma lepida.</title>
        <authorList>
            <person name="Campbell M."/>
            <person name="Oakeson K.F."/>
            <person name="Yandell M."/>
            <person name="Halpert J.R."/>
            <person name="Dearing D."/>
        </authorList>
    </citation>
    <scope>NUCLEOTIDE SEQUENCE [LARGE SCALE GENOMIC DNA]</scope>
    <source>
        <strain evidence="1">417</strain>
        <tissue evidence="1">Liver</tissue>
    </source>
</reference>
<accession>A0A1A6HH45</accession>
<evidence type="ECO:0000313" key="1">
    <source>
        <dbReference type="EMBL" id="OBS77883.1"/>
    </source>
</evidence>
<dbReference type="AlphaFoldDB" id="A0A1A6HH45"/>
<dbReference type="Proteomes" id="UP000092124">
    <property type="component" value="Unassembled WGS sequence"/>
</dbReference>
<dbReference type="OrthoDB" id="9900492at2759"/>
<proteinExistence type="predicted"/>